<dbReference type="OrthoDB" id="9342475at2"/>
<evidence type="ECO:0000256" key="1">
    <source>
        <dbReference type="SAM" id="SignalP"/>
    </source>
</evidence>
<name>A0A501XN50_9SPHN</name>
<dbReference type="NCBIfam" id="NF035944">
    <property type="entry name" value="PEPxxWA-CTERM"/>
    <property type="match status" value="1"/>
</dbReference>
<dbReference type="Pfam" id="PF07589">
    <property type="entry name" value="PEP-CTERM"/>
    <property type="match status" value="1"/>
</dbReference>
<dbReference type="Proteomes" id="UP000319897">
    <property type="component" value="Unassembled WGS sequence"/>
</dbReference>
<evidence type="ECO:0000313" key="4">
    <source>
        <dbReference type="Proteomes" id="UP000319897"/>
    </source>
</evidence>
<dbReference type="NCBIfam" id="NF038132">
    <property type="entry name" value="PEP_NF038132"/>
    <property type="match status" value="1"/>
</dbReference>
<accession>A0A501XN50</accession>
<sequence>MRILTGLLLGCASFVALSSTPASAATCFGNCGETNINGGQTGSVGVPPLQGDNVYYWVSTNGGSTGGGTLPGQESGSTNGSRLVSDSFYAAAGQKVSYYFNYITSDGAGYADYSWSQLRDVNDSSNVTNLFTARTKPSGTIVPGLDLPDVEATLSPATVLIKPGTTFAPLGDSSGACWSAGCGNTGWIYSEYTIQTSGTYELVFGVSNWDDTAFDSALAFDGLLIGGIVIGDGSSPTNPLAPTDLQPDGSFVFSFEVTQPEQPVFIDPYVAVGYEYEVIDGSLAFSQAWFGDVGDPDGYQIWGWDGADYYFLTDITAETWYAFASPVTKFKLLGIDSDLGLDPEDPNAFVSGFIYNGTGKVDVSMKPITEWVEGGGGGVVPEPATWAMMILGFGAVGLAARRRRSHSVTA</sequence>
<feature type="signal peptide" evidence="1">
    <location>
        <begin position="1"/>
        <end position="24"/>
    </location>
</feature>
<feature type="domain" description="Ice-binding protein C-terminal" evidence="2">
    <location>
        <begin position="380"/>
        <end position="403"/>
    </location>
</feature>
<proteinExistence type="predicted"/>
<organism evidence="3 4">
    <name type="scientific">Sandaracinobacter neustonicus</name>
    <dbReference type="NCBI Taxonomy" id="1715348"/>
    <lineage>
        <taxon>Bacteria</taxon>
        <taxon>Pseudomonadati</taxon>
        <taxon>Pseudomonadota</taxon>
        <taxon>Alphaproteobacteria</taxon>
        <taxon>Sphingomonadales</taxon>
        <taxon>Sphingosinicellaceae</taxon>
        <taxon>Sandaracinobacter</taxon>
    </lineage>
</organism>
<dbReference type="EMBL" id="VFSU01000022">
    <property type="protein sequence ID" value="TPE61567.1"/>
    <property type="molecule type" value="Genomic_DNA"/>
</dbReference>
<keyword evidence="1" id="KW-0732">Signal</keyword>
<feature type="chain" id="PRO_5021303160" evidence="1">
    <location>
        <begin position="25"/>
        <end position="410"/>
    </location>
</feature>
<protein>
    <submittedName>
        <fullName evidence="3">PEP-CTERM sorting domain-containing protein</fullName>
    </submittedName>
</protein>
<dbReference type="InterPro" id="IPR013424">
    <property type="entry name" value="Ice-binding_C"/>
</dbReference>
<keyword evidence="4" id="KW-1185">Reference proteome</keyword>
<comment type="caution">
    <text evidence="3">The sequence shown here is derived from an EMBL/GenBank/DDBJ whole genome shotgun (WGS) entry which is preliminary data.</text>
</comment>
<gene>
    <name evidence="3" type="ORF">FJQ54_08225</name>
</gene>
<dbReference type="AlphaFoldDB" id="A0A501XN50"/>
<evidence type="ECO:0000259" key="2">
    <source>
        <dbReference type="Pfam" id="PF07589"/>
    </source>
</evidence>
<dbReference type="NCBIfam" id="TIGR02595">
    <property type="entry name" value="PEP_CTERM"/>
    <property type="match status" value="1"/>
</dbReference>
<reference evidence="3 4" key="1">
    <citation type="submission" date="2019-06" db="EMBL/GenBank/DDBJ databases">
        <authorList>
            <person name="Lee I."/>
            <person name="Jang G.I."/>
            <person name="Hwang C.Y."/>
        </authorList>
    </citation>
    <scope>NUCLEOTIDE SEQUENCE [LARGE SCALE GENOMIC DNA]</scope>
    <source>
        <strain evidence="3 4">PAMC 28131</strain>
    </source>
</reference>
<evidence type="ECO:0000313" key="3">
    <source>
        <dbReference type="EMBL" id="TPE61567.1"/>
    </source>
</evidence>